<name>A0ACB7X0S4_9ERIC</name>
<reference evidence="1 2" key="1">
    <citation type="journal article" date="2021" name="Hortic Res">
        <title>High-quality reference genome and annotation aids understanding of berry development for evergreen blueberry (Vaccinium darrowii).</title>
        <authorList>
            <person name="Yu J."/>
            <person name="Hulse-Kemp A.M."/>
            <person name="Babiker E."/>
            <person name="Staton M."/>
        </authorList>
    </citation>
    <scope>NUCLEOTIDE SEQUENCE [LARGE SCALE GENOMIC DNA]</scope>
    <source>
        <strain evidence="2">cv. NJ 8807/NJ 8810</strain>
        <tissue evidence="1">Young leaf</tissue>
    </source>
</reference>
<comment type="caution">
    <text evidence="1">The sequence shown here is derived from an EMBL/GenBank/DDBJ whole genome shotgun (WGS) entry which is preliminary data.</text>
</comment>
<organism evidence="1 2">
    <name type="scientific">Vaccinium darrowii</name>
    <dbReference type="NCBI Taxonomy" id="229202"/>
    <lineage>
        <taxon>Eukaryota</taxon>
        <taxon>Viridiplantae</taxon>
        <taxon>Streptophyta</taxon>
        <taxon>Embryophyta</taxon>
        <taxon>Tracheophyta</taxon>
        <taxon>Spermatophyta</taxon>
        <taxon>Magnoliopsida</taxon>
        <taxon>eudicotyledons</taxon>
        <taxon>Gunneridae</taxon>
        <taxon>Pentapetalae</taxon>
        <taxon>asterids</taxon>
        <taxon>Ericales</taxon>
        <taxon>Ericaceae</taxon>
        <taxon>Vaccinioideae</taxon>
        <taxon>Vaccinieae</taxon>
        <taxon>Vaccinium</taxon>
    </lineage>
</organism>
<sequence length="487" mass="53601">MAMVTAQPLSFDTDNHLRDASFSSYLNSSEKTIIGKLAENPNSLFLGRKKVEEGEREIGVFRAEKYFNDLVVEENPRVPNHVRVKTQFQKNAPIDISHSKSKIQPRTTPSAYSESSWNSQSGLLQSVKRNPSQRKGKKRNGKNFISSLGCSCSCNGENSVEVNEKEVQTNSKKSLGYGEIDGKMGKKEITKNGSDPVDLTGINQSGLNPWVMEEIHCKKIDEMGNGLNREDCFSFPILNSTPGGKPNPLNFQENQEEKQRNSFEVFGSSVKKNKNFLILEGNPAMWGWQADSVVNEFFDKSGYPGQLSNSGYQGKLTNSGCPGQLTRVVEEFGVPRSFDVMYNDNESEGSSDLFEIESFTNSGNSFLRRNGSDGMSSCVTPTTCYPPSEVSIEWSVVTASAAEFSSAISDSSEFANTEGIRNPRKTGPGGKTISVGGKETENRGSGNMLSCKNYKAVRVAGDAYVRSGKGKLDSRRGNRSWREEKGK</sequence>
<evidence type="ECO:0000313" key="1">
    <source>
        <dbReference type="EMBL" id="KAH7834179.1"/>
    </source>
</evidence>
<accession>A0ACB7X0S4</accession>
<protein>
    <submittedName>
        <fullName evidence="1">Uncharacterized protein</fullName>
    </submittedName>
</protein>
<dbReference type="Proteomes" id="UP000828048">
    <property type="component" value="Chromosome 2"/>
</dbReference>
<dbReference type="EMBL" id="CM037152">
    <property type="protein sequence ID" value="KAH7834179.1"/>
    <property type="molecule type" value="Genomic_DNA"/>
</dbReference>
<keyword evidence="2" id="KW-1185">Reference proteome</keyword>
<gene>
    <name evidence="1" type="ORF">Vadar_013473</name>
</gene>
<evidence type="ECO:0000313" key="2">
    <source>
        <dbReference type="Proteomes" id="UP000828048"/>
    </source>
</evidence>
<proteinExistence type="predicted"/>